<sequence>MSCWIPSCDDVLALDGAAKGGAVREGGCRAVVVEVPPIGAYKADNGQGGPAVAPEKGSAPAAASASAPATVGPPTPAANNEALWGGGQRACRVHGRGSAVEGGRGKASQHEAFGNMLLHDVDLKVAVVEFAGEREGLRSVTLTQFYVGAGGGEHGKRHVYVVSVKLMQAGIECDGKPHAWGHRDLGTDPLGNGLFSLRVVVVSPAFGGVKGAKDGLTGCGRHLADG</sequence>
<dbReference type="Proteomes" id="UP001215280">
    <property type="component" value="Unassembled WGS sequence"/>
</dbReference>
<proteinExistence type="predicted"/>
<comment type="caution">
    <text evidence="2">The sequence shown here is derived from an EMBL/GenBank/DDBJ whole genome shotgun (WGS) entry which is preliminary data.</text>
</comment>
<gene>
    <name evidence="2" type="ORF">DFH07DRAFT_786002</name>
</gene>
<feature type="region of interest" description="Disordered" evidence="1">
    <location>
        <begin position="43"/>
        <end position="74"/>
    </location>
</feature>
<accession>A0AAD7H5C1</accession>
<dbReference type="AlphaFoldDB" id="A0AAD7H5C1"/>
<reference evidence="2" key="1">
    <citation type="submission" date="2023-03" db="EMBL/GenBank/DDBJ databases">
        <title>Massive genome expansion in bonnet fungi (Mycena s.s.) driven by repeated elements and novel gene families across ecological guilds.</title>
        <authorList>
            <consortium name="Lawrence Berkeley National Laboratory"/>
            <person name="Harder C.B."/>
            <person name="Miyauchi S."/>
            <person name="Viragh M."/>
            <person name="Kuo A."/>
            <person name="Thoen E."/>
            <person name="Andreopoulos B."/>
            <person name="Lu D."/>
            <person name="Skrede I."/>
            <person name="Drula E."/>
            <person name="Henrissat B."/>
            <person name="Morin E."/>
            <person name="Kohler A."/>
            <person name="Barry K."/>
            <person name="LaButti K."/>
            <person name="Morin E."/>
            <person name="Salamov A."/>
            <person name="Lipzen A."/>
            <person name="Mereny Z."/>
            <person name="Hegedus B."/>
            <person name="Baldrian P."/>
            <person name="Stursova M."/>
            <person name="Weitz H."/>
            <person name="Taylor A."/>
            <person name="Grigoriev I.V."/>
            <person name="Nagy L.G."/>
            <person name="Martin F."/>
            <person name="Kauserud H."/>
        </authorList>
    </citation>
    <scope>NUCLEOTIDE SEQUENCE</scope>
    <source>
        <strain evidence="2">CBHHK188m</strain>
    </source>
</reference>
<evidence type="ECO:0000256" key="1">
    <source>
        <dbReference type="SAM" id="MobiDB-lite"/>
    </source>
</evidence>
<feature type="compositionally biased region" description="Low complexity" evidence="1">
    <location>
        <begin position="51"/>
        <end position="70"/>
    </location>
</feature>
<evidence type="ECO:0000313" key="2">
    <source>
        <dbReference type="EMBL" id="KAJ7712783.1"/>
    </source>
</evidence>
<dbReference type="EMBL" id="JARJLG010000418">
    <property type="protein sequence ID" value="KAJ7712783.1"/>
    <property type="molecule type" value="Genomic_DNA"/>
</dbReference>
<keyword evidence="3" id="KW-1185">Reference proteome</keyword>
<protein>
    <submittedName>
        <fullName evidence="2">Uncharacterized protein</fullName>
    </submittedName>
</protein>
<evidence type="ECO:0000313" key="3">
    <source>
        <dbReference type="Proteomes" id="UP001215280"/>
    </source>
</evidence>
<name>A0AAD7H5C1_9AGAR</name>
<organism evidence="2 3">
    <name type="scientific">Mycena maculata</name>
    <dbReference type="NCBI Taxonomy" id="230809"/>
    <lineage>
        <taxon>Eukaryota</taxon>
        <taxon>Fungi</taxon>
        <taxon>Dikarya</taxon>
        <taxon>Basidiomycota</taxon>
        <taxon>Agaricomycotina</taxon>
        <taxon>Agaricomycetes</taxon>
        <taxon>Agaricomycetidae</taxon>
        <taxon>Agaricales</taxon>
        <taxon>Marasmiineae</taxon>
        <taxon>Mycenaceae</taxon>
        <taxon>Mycena</taxon>
    </lineage>
</organism>